<sequence length="252" mass="29150">MLAYFSRMKKLELESWNRKAHFDFFKTYDQPFFGITTELDVTIAYQESKRLKSSFFLYYLHKSLVVINEIECFRYRILENDVVVFDTIRAGTTINRPDGTFSFSYIPYFKEFAAFEQSALQVIEEIRATNGLSHTDRSQDVVYFSAIPWVKFTSVEHAMNSKVPDSVPKIAFGKWEERDGKKYMPVSVHVHHALMDGVNVGEFYNLLQTLLSVCSEINYTFSPILLPANFVENTRHSGAMPVLFALLANKII</sequence>
<dbReference type="SUPFAM" id="SSF52777">
    <property type="entry name" value="CoA-dependent acyltransferases"/>
    <property type="match status" value="1"/>
</dbReference>
<dbReference type="PANTHER" id="PTHR38474">
    <property type="entry name" value="SLR0299 PROTEIN"/>
    <property type="match status" value="1"/>
</dbReference>
<gene>
    <name evidence="1" type="ORF">MNBD_GAMMA03-1279</name>
</gene>
<dbReference type="PANTHER" id="PTHR38474:SF1">
    <property type="entry name" value="SLR0299 PROTEIN"/>
    <property type="match status" value="1"/>
</dbReference>
<protein>
    <recommendedName>
        <fullName evidence="2">Chloramphenicol acetyltransferase</fullName>
    </recommendedName>
</protein>
<reference evidence="1" key="1">
    <citation type="submission" date="2018-06" db="EMBL/GenBank/DDBJ databases">
        <authorList>
            <person name="Zhirakovskaya E."/>
        </authorList>
    </citation>
    <scope>NUCLEOTIDE SEQUENCE</scope>
</reference>
<dbReference type="InterPro" id="IPR023213">
    <property type="entry name" value="CAT-like_dom_sf"/>
</dbReference>
<evidence type="ECO:0000313" key="1">
    <source>
        <dbReference type="EMBL" id="VAW47400.1"/>
    </source>
</evidence>
<dbReference type="Pfam" id="PF00302">
    <property type="entry name" value="CAT"/>
    <property type="match status" value="1"/>
</dbReference>
<dbReference type="PIRSF" id="PIRSF000440">
    <property type="entry name" value="CAT"/>
    <property type="match status" value="1"/>
</dbReference>
<organism evidence="1">
    <name type="scientific">hydrothermal vent metagenome</name>
    <dbReference type="NCBI Taxonomy" id="652676"/>
    <lineage>
        <taxon>unclassified sequences</taxon>
        <taxon>metagenomes</taxon>
        <taxon>ecological metagenomes</taxon>
    </lineage>
</organism>
<name>A0A3B0W4M5_9ZZZZ</name>
<dbReference type="SMART" id="SM01059">
    <property type="entry name" value="CAT"/>
    <property type="match status" value="1"/>
</dbReference>
<dbReference type="InterPro" id="IPR001707">
    <property type="entry name" value="Cmp_AcTrfase"/>
</dbReference>
<dbReference type="AlphaFoldDB" id="A0A3B0W4M5"/>
<dbReference type="GO" id="GO:0008811">
    <property type="term" value="F:chloramphenicol O-acetyltransferase activity"/>
    <property type="evidence" value="ECO:0007669"/>
    <property type="project" value="InterPro"/>
</dbReference>
<proteinExistence type="predicted"/>
<accession>A0A3B0W4M5</accession>
<dbReference type="EMBL" id="UOFC01000144">
    <property type="protein sequence ID" value="VAW47400.1"/>
    <property type="molecule type" value="Genomic_DNA"/>
</dbReference>
<dbReference type="Gene3D" id="3.30.559.10">
    <property type="entry name" value="Chloramphenicol acetyltransferase-like domain"/>
    <property type="match status" value="1"/>
</dbReference>
<evidence type="ECO:0008006" key="2">
    <source>
        <dbReference type="Google" id="ProtNLM"/>
    </source>
</evidence>